<gene>
    <name evidence="1" type="ORF">GUITHDRAFT_146904</name>
</gene>
<reference evidence="2" key="3">
    <citation type="submission" date="2016-03" db="UniProtKB">
        <authorList>
            <consortium name="EnsemblProtists"/>
        </authorList>
    </citation>
    <scope>IDENTIFICATION</scope>
</reference>
<reference evidence="1 3" key="1">
    <citation type="journal article" date="2012" name="Nature">
        <title>Algal genomes reveal evolutionary mosaicism and the fate of nucleomorphs.</title>
        <authorList>
            <consortium name="DOE Joint Genome Institute"/>
            <person name="Curtis B.A."/>
            <person name="Tanifuji G."/>
            <person name="Burki F."/>
            <person name="Gruber A."/>
            <person name="Irimia M."/>
            <person name="Maruyama S."/>
            <person name="Arias M.C."/>
            <person name="Ball S.G."/>
            <person name="Gile G.H."/>
            <person name="Hirakawa Y."/>
            <person name="Hopkins J.F."/>
            <person name="Kuo A."/>
            <person name="Rensing S.A."/>
            <person name="Schmutz J."/>
            <person name="Symeonidi A."/>
            <person name="Elias M."/>
            <person name="Eveleigh R.J."/>
            <person name="Herman E.K."/>
            <person name="Klute M.J."/>
            <person name="Nakayama T."/>
            <person name="Obornik M."/>
            <person name="Reyes-Prieto A."/>
            <person name="Armbrust E.V."/>
            <person name="Aves S.J."/>
            <person name="Beiko R.G."/>
            <person name="Coutinho P."/>
            <person name="Dacks J.B."/>
            <person name="Durnford D.G."/>
            <person name="Fast N.M."/>
            <person name="Green B.R."/>
            <person name="Grisdale C.J."/>
            <person name="Hempel F."/>
            <person name="Henrissat B."/>
            <person name="Hoppner M.P."/>
            <person name="Ishida K."/>
            <person name="Kim E."/>
            <person name="Koreny L."/>
            <person name="Kroth P.G."/>
            <person name="Liu Y."/>
            <person name="Malik S.B."/>
            <person name="Maier U.G."/>
            <person name="McRose D."/>
            <person name="Mock T."/>
            <person name="Neilson J.A."/>
            <person name="Onodera N.T."/>
            <person name="Poole A.M."/>
            <person name="Pritham E.J."/>
            <person name="Richards T.A."/>
            <person name="Rocap G."/>
            <person name="Roy S.W."/>
            <person name="Sarai C."/>
            <person name="Schaack S."/>
            <person name="Shirato S."/>
            <person name="Slamovits C.H."/>
            <person name="Spencer D.F."/>
            <person name="Suzuki S."/>
            <person name="Worden A.Z."/>
            <person name="Zauner S."/>
            <person name="Barry K."/>
            <person name="Bell C."/>
            <person name="Bharti A.K."/>
            <person name="Crow J.A."/>
            <person name="Grimwood J."/>
            <person name="Kramer R."/>
            <person name="Lindquist E."/>
            <person name="Lucas S."/>
            <person name="Salamov A."/>
            <person name="McFadden G.I."/>
            <person name="Lane C.E."/>
            <person name="Keeling P.J."/>
            <person name="Gray M.W."/>
            <person name="Grigoriev I.V."/>
            <person name="Archibald J.M."/>
        </authorList>
    </citation>
    <scope>NUCLEOTIDE SEQUENCE</scope>
    <source>
        <strain evidence="1 3">CCMP2712</strain>
    </source>
</reference>
<dbReference type="PaxDb" id="55529-EKX34912"/>
<dbReference type="AlphaFoldDB" id="L1IFR5"/>
<dbReference type="EMBL" id="JH993101">
    <property type="protein sequence ID" value="EKX34912.1"/>
    <property type="molecule type" value="Genomic_DNA"/>
</dbReference>
<dbReference type="RefSeq" id="XP_005821892.1">
    <property type="nucleotide sequence ID" value="XM_005821835.1"/>
</dbReference>
<organism evidence="1">
    <name type="scientific">Guillardia theta (strain CCMP2712)</name>
    <name type="common">Cryptophyte</name>
    <dbReference type="NCBI Taxonomy" id="905079"/>
    <lineage>
        <taxon>Eukaryota</taxon>
        <taxon>Cryptophyceae</taxon>
        <taxon>Pyrenomonadales</taxon>
        <taxon>Geminigeraceae</taxon>
        <taxon>Guillardia</taxon>
    </lineage>
</organism>
<accession>L1IFR5</accession>
<dbReference type="GeneID" id="17291613"/>
<dbReference type="Proteomes" id="UP000011087">
    <property type="component" value="Unassembled WGS sequence"/>
</dbReference>
<protein>
    <submittedName>
        <fullName evidence="1 2">Uncharacterized protein</fullName>
    </submittedName>
</protein>
<evidence type="ECO:0000313" key="1">
    <source>
        <dbReference type="EMBL" id="EKX34912.1"/>
    </source>
</evidence>
<sequence length="757" mass="84718">MDDFDTIESVIKDHIIPISLSRDERIEPLLGIQPSFTMMNREYLSMKVMATRWLKSRDFVVDDRVEIGNGLYIDYYTEFDDEWPCSYMKKNKEINSRPGNMVSKLFAWHNAYSSFSGKRHIQFMAMCSGPDIKSGSNILCFGLNIKDIHITTGRLGAIDLIESKPGVMSESFDSAQPDVKLILETCALPRELASTYKSVNNQTSRYIQSILPSLKPLDQVRVDRLNAAMIEIANDSSKMITQNGFQFHREGVLSGDCLTIWNNTVDLNMVFLQNALDNKIKNHYGCPADSFGLVMSCLKICGVGIDEVIDANTADSFMRAFPCYVSTAITYASDLKKDPNTGSFEMSEDISTPMSDNVYEDKAYSAAILKRLLISRGLKVDGAGLSGFKRSYHDSIFYDDCEGDASILKICFGMAHRFCQSASRISKACDHEKLAGTIKSYSIMQDWSLEDIRKGLVQCKQLYSHIKDSSIQLLLMSAKAPNVEKSSISNGDGVGYEICGHCAAMTSHKGNLYLAEMTAPVYMLSLQSGKASTHGVPDADLNKMKRSYNKVIEMKKMMKELAMKNKASDDLVTEDLFYSQLCNDCAPDIGRSKVWLHMKDLDGVFWHIGGILGDKMLMLPDTKTVGIPVSELIKPGMAERVKAIKINQSKEEMDEFNLISTYATPPILPYIKVFQKNVSPPLKSSIYPISLPTIPLVYGTQKQSEAKKLDAWVKEEPTTRFTCTIGNKLIAVQVVPRMDLKEIENHSLPVNTKFCLH</sequence>
<reference evidence="3" key="2">
    <citation type="submission" date="2012-11" db="EMBL/GenBank/DDBJ databases">
        <authorList>
            <person name="Kuo A."/>
            <person name="Curtis B.A."/>
            <person name="Tanifuji G."/>
            <person name="Burki F."/>
            <person name="Gruber A."/>
            <person name="Irimia M."/>
            <person name="Maruyama S."/>
            <person name="Arias M.C."/>
            <person name="Ball S.G."/>
            <person name="Gile G.H."/>
            <person name="Hirakawa Y."/>
            <person name="Hopkins J.F."/>
            <person name="Rensing S.A."/>
            <person name="Schmutz J."/>
            <person name="Symeonidi A."/>
            <person name="Elias M."/>
            <person name="Eveleigh R.J."/>
            <person name="Herman E.K."/>
            <person name="Klute M.J."/>
            <person name="Nakayama T."/>
            <person name="Obornik M."/>
            <person name="Reyes-Prieto A."/>
            <person name="Armbrust E.V."/>
            <person name="Aves S.J."/>
            <person name="Beiko R.G."/>
            <person name="Coutinho P."/>
            <person name="Dacks J.B."/>
            <person name="Durnford D.G."/>
            <person name="Fast N.M."/>
            <person name="Green B.R."/>
            <person name="Grisdale C."/>
            <person name="Hempe F."/>
            <person name="Henrissat B."/>
            <person name="Hoppner M.P."/>
            <person name="Ishida K.-I."/>
            <person name="Kim E."/>
            <person name="Koreny L."/>
            <person name="Kroth P.G."/>
            <person name="Liu Y."/>
            <person name="Malik S.-B."/>
            <person name="Maier U.G."/>
            <person name="McRose D."/>
            <person name="Mock T."/>
            <person name="Neilson J.A."/>
            <person name="Onodera N.T."/>
            <person name="Poole A.M."/>
            <person name="Pritham E.J."/>
            <person name="Richards T.A."/>
            <person name="Rocap G."/>
            <person name="Roy S.W."/>
            <person name="Sarai C."/>
            <person name="Schaack S."/>
            <person name="Shirato S."/>
            <person name="Slamovits C.H."/>
            <person name="Spencer D.F."/>
            <person name="Suzuki S."/>
            <person name="Worden A.Z."/>
            <person name="Zauner S."/>
            <person name="Barry K."/>
            <person name="Bell C."/>
            <person name="Bharti A.K."/>
            <person name="Crow J.A."/>
            <person name="Grimwood J."/>
            <person name="Kramer R."/>
            <person name="Lindquist E."/>
            <person name="Lucas S."/>
            <person name="Salamov A."/>
            <person name="McFadden G.I."/>
            <person name="Lane C.E."/>
            <person name="Keeling P.J."/>
            <person name="Gray M.W."/>
            <person name="Grigoriev I.V."/>
            <person name="Archibald J.M."/>
        </authorList>
    </citation>
    <scope>NUCLEOTIDE SEQUENCE</scope>
    <source>
        <strain evidence="3">CCMP2712</strain>
    </source>
</reference>
<dbReference type="EnsemblProtists" id="EKX34912">
    <property type="protein sequence ID" value="EKX34912"/>
    <property type="gene ID" value="GUITHDRAFT_146904"/>
</dbReference>
<evidence type="ECO:0000313" key="3">
    <source>
        <dbReference type="Proteomes" id="UP000011087"/>
    </source>
</evidence>
<dbReference type="KEGG" id="gtt:GUITHDRAFT_146904"/>
<keyword evidence="3" id="KW-1185">Reference proteome</keyword>
<evidence type="ECO:0000313" key="2">
    <source>
        <dbReference type="EnsemblProtists" id="EKX34912"/>
    </source>
</evidence>
<dbReference type="HOGENOM" id="CLU_337552_0_0_1"/>
<name>L1IFR5_GUITC</name>
<proteinExistence type="predicted"/>